<feature type="non-terminal residue" evidence="2">
    <location>
        <position position="143"/>
    </location>
</feature>
<dbReference type="Proteomes" id="UP000276133">
    <property type="component" value="Unassembled WGS sequence"/>
</dbReference>
<feature type="domain" description="DUF4139" evidence="1">
    <location>
        <begin position="1"/>
        <end position="107"/>
    </location>
</feature>
<accession>A0A3M7S7E9</accession>
<dbReference type="PANTHER" id="PTHR31005">
    <property type="entry name" value="DUF4139 DOMAIN-CONTAINING PROTEIN"/>
    <property type="match status" value="1"/>
</dbReference>
<name>A0A3M7S7E9_BRAPC</name>
<evidence type="ECO:0000313" key="3">
    <source>
        <dbReference type="Proteomes" id="UP000276133"/>
    </source>
</evidence>
<dbReference type="Pfam" id="PF13598">
    <property type="entry name" value="DUF4139"/>
    <property type="match status" value="1"/>
</dbReference>
<sequence length="143" mass="15641">TGEDWNDTKVSLSTTVPSIGGNVPDLPTQYVRIRYVYSSDSINLCTKSFEMKPSSGVIPTISGISESSAQKLNLMHSVNERSSIGSTSTFNIPRKANIPSDGKTHKVSIAILNLSPEFEYETVPRKNTHAYIKAKVLNTSDYA</sequence>
<comment type="caution">
    <text evidence="2">The sequence shown here is derived from an EMBL/GenBank/DDBJ whole genome shotgun (WGS) entry which is preliminary data.</text>
</comment>
<organism evidence="2 3">
    <name type="scientific">Brachionus plicatilis</name>
    <name type="common">Marine rotifer</name>
    <name type="synonym">Brachionus muelleri</name>
    <dbReference type="NCBI Taxonomy" id="10195"/>
    <lineage>
        <taxon>Eukaryota</taxon>
        <taxon>Metazoa</taxon>
        <taxon>Spiralia</taxon>
        <taxon>Gnathifera</taxon>
        <taxon>Rotifera</taxon>
        <taxon>Eurotatoria</taxon>
        <taxon>Monogononta</taxon>
        <taxon>Pseudotrocha</taxon>
        <taxon>Ploima</taxon>
        <taxon>Brachionidae</taxon>
        <taxon>Brachionus</taxon>
    </lineage>
</organism>
<dbReference type="AlphaFoldDB" id="A0A3M7S7E9"/>
<proteinExistence type="predicted"/>
<reference evidence="2 3" key="1">
    <citation type="journal article" date="2018" name="Sci. Rep.">
        <title>Genomic signatures of local adaptation to the degree of environmental predictability in rotifers.</title>
        <authorList>
            <person name="Franch-Gras L."/>
            <person name="Hahn C."/>
            <person name="Garcia-Roger E.M."/>
            <person name="Carmona M.J."/>
            <person name="Serra M."/>
            <person name="Gomez A."/>
        </authorList>
    </citation>
    <scope>NUCLEOTIDE SEQUENCE [LARGE SCALE GENOMIC DNA]</scope>
    <source>
        <strain evidence="2">HYR1</strain>
    </source>
</reference>
<protein>
    <recommendedName>
        <fullName evidence="1">DUF4139 domain-containing protein</fullName>
    </recommendedName>
</protein>
<feature type="non-terminal residue" evidence="2">
    <location>
        <position position="1"/>
    </location>
</feature>
<keyword evidence="3" id="KW-1185">Reference proteome</keyword>
<dbReference type="PANTHER" id="PTHR31005:SF8">
    <property type="entry name" value="DUF4139 DOMAIN-CONTAINING PROTEIN"/>
    <property type="match status" value="1"/>
</dbReference>
<dbReference type="EMBL" id="REGN01001898">
    <property type="protein sequence ID" value="RNA31763.1"/>
    <property type="molecule type" value="Genomic_DNA"/>
</dbReference>
<dbReference type="OrthoDB" id="10068793at2759"/>
<dbReference type="InterPro" id="IPR011935">
    <property type="entry name" value="CHP02231"/>
</dbReference>
<gene>
    <name evidence="2" type="ORF">BpHYR1_033780</name>
</gene>
<dbReference type="InterPro" id="IPR037291">
    <property type="entry name" value="DUF4139"/>
</dbReference>
<evidence type="ECO:0000313" key="2">
    <source>
        <dbReference type="EMBL" id="RNA31763.1"/>
    </source>
</evidence>
<dbReference type="STRING" id="10195.A0A3M7S7E9"/>
<evidence type="ECO:0000259" key="1">
    <source>
        <dbReference type="Pfam" id="PF13598"/>
    </source>
</evidence>